<dbReference type="Pfam" id="PF13576">
    <property type="entry name" value="Pentapeptide_3"/>
    <property type="match status" value="1"/>
</dbReference>
<evidence type="ECO:0000313" key="1">
    <source>
        <dbReference type="EMBL" id="MBG6134527.1"/>
    </source>
</evidence>
<reference evidence="1" key="1">
    <citation type="submission" date="2020-11" db="EMBL/GenBank/DDBJ databases">
        <title>Sequencing the genomes of 1000 actinobacteria strains.</title>
        <authorList>
            <person name="Klenk H.-P."/>
        </authorList>
    </citation>
    <scope>NUCLEOTIDE SEQUENCE</scope>
    <source>
        <strain evidence="1">DSM 45356</strain>
    </source>
</reference>
<dbReference type="EMBL" id="JADOUF010000001">
    <property type="protein sequence ID" value="MBG6134527.1"/>
    <property type="molecule type" value="Genomic_DNA"/>
</dbReference>
<organism evidence="1 2">
    <name type="scientific">Longispora fulva</name>
    <dbReference type="NCBI Taxonomy" id="619741"/>
    <lineage>
        <taxon>Bacteria</taxon>
        <taxon>Bacillati</taxon>
        <taxon>Actinomycetota</taxon>
        <taxon>Actinomycetes</taxon>
        <taxon>Micromonosporales</taxon>
        <taxon>Micromonosporaceae</taxon>
        <taxon>Longispora</taxon>
    </lineage>
</organism>
<gene>
    <name evidence="1" type="ORF">IW245_000721</name>
</gene>
<proteinExistence type="predicted"/>
<dbReference type="Proteomes" id="UP000622552">
    <property type="component" value="Unassembled WGS sequence"/>
</dbReference>
<protein>
    <submittedName>
        <fullName evidence="1">Uncharacterized protein YjbI with pentapeptide repeats</fullName>
    </submittedName>
</protein>
<dbReference type="InterPro" id="IPR001646">
    <property type="entry name" value="5peptide_repeat"/>
</dbReference>
<dbReference type="AlphaFoldDB" id="A0A8J7GDL2"/>
<comment type="caution">
    <text evidence="1">The sequence shown here is derived from an EMBL/GenBank/DDBJ whole genome shotgun (WGS) entry which is preliminary data.</text>
</comment>
<sequence length="68" mass="7391">MASYWDIEVNLAGATPTDLNMNHCRLNTAWFTGVSRFGSVTFTGDAWFTQATFTGDALFDSATFTGNA</sequence>
<accession>A0A8J7GDL2</accession>
<keyword evidence="2" id="KW-1185">Reference proteome</keyword>
<dbReference type="RefSeq" id="WP_197001752.1">
    <property type="nucleotide sequence ID" value="NZ_BONS01000027.1"/>
</dbReference>
<name>A0A8J7GDL2_9ACTN</name>
<evidence type="ECO:0000313" key="2">
    <source>
        <dbReference type="Proteomes" id="UP000622552"/>
    </source>
</evidence>